<sequence>MKSLKKVRVSALNIDPSIKQKLIEVLGENEVVYIDPDPYNEKIRIIL</sequence>
<evidence type="ECO:0000313" key="1">
    <source>
        <dbReference type="EMBL" id="AEA12151.1"/>
    </source>
</evidence>
<reference key="2">
    <citation type="submission" date="2011-03" db="EMBL/GenBank/DDBJ databases">
        <title>Complete genome sequence of the thermoacidophilic crenarchaeon Thermoproteus uzoniensis 768-20.</title>
        <authorList>
            <person name="Mardanov A.V."/>
            <person name="Gumerov V.M."/>
            <person name="Beletsky A.V."/>
            <person name="Prokofeva M.I."/>
            <person name="Bonch-Osmolovskaya E.A."/>
            <person name="Ravin N.V."/>
            <person name="Skryabin K.G."/>
        </authorList>
    </citation>
    <scope>NUCLEOTIDE SEQUENCE</scope>
    <source>
        <strain>768-20</strain>
    </source>
</reference>
<name>F2L495_THEU7</name>
<protein>
    <submittedName>
        <fullName evidence="1">Uncharacterized protein</fullName>
    </submittedName>
</protein>
<organism evidence="1 2">
    <name type="scientific">Thermoproteus uzoniensis (strain 768-20)</name>
    <dbReference type="NCBI Taxonomy" id="999630"/>
    <lineage>
        <taxon>Archaea</taxon>
        <taxon>Thermoproteota</taxon>
        <taxon>Thermoprotei</taxon>
        <taxon>Thermoproteales</taxon>
        <taxon>Thermoproteaceae</taxon>
        <taxon>Thermoproteus</taxon>
    </lineage>
</organism>
<proteinExistence type="predicted"/>
<dbReference type="STRING" id="999630.TUZN_0659"/>
<accession>F2L495</accession>
<dbReference type="EMBL" id="CP002590">
    <property type="protein sequence ID" value="AEA12151.1"/>
    <property type="molecule type" value="Genomic_DNA"/>
</dbReference>
<keyword evidence="2" id="KW-1185">Reference proteome</keyword>
<gene>
    <name evidence="1" type="ordered locus">TUZN_0659</name>
</gene>
<dbReference type="Proteomes" id="UP000008138">
    <property type="component" value="Chromosome"/>
</dbReference>
<dbReference type="KEGG" id="tuz:TUZN_0659"/>
<dbReference type="AlphaFoldDB" id="F2L495"/>
<evidence type="ECO:0000313" key="2">
    <source>
        <dbReference type="Proteomes" id="UP000008138"/>
    </source>
</evidence>
<reference evidence="1 2" key="1">
    <citation type="journal article" date="2011" name="J. Bacteriol.">
        <title>Complete genome sequence of the thermoacidophilic crenarchaeon Thermoproteus uzoniensis 768-20.</title>
        <authorList>
            <person name="Mardanov A.V."/>
            <person name="Gumerov V.M."/>
            <person name="Beletsky A.V."/>
            <person name="Prokofeva M.I."/>
            <person name="Bonch-Osmolovskaya E.A."/>
            <person name="Ravin N.V."/>
            <person name="Skryabin K.G."/>
        </authorList>
    </citation>
    <scope>NUCLEOTIDE SEQUENCE [LARGE SCALE GENOMIC DNA]</scope>
    <source>
        <strain evidence="1 2">768-20</strain>
    </source>
</reference>
<dbReference type="HOGENOM" id="CLU_216669_0_0_2"/>